<accession>A0ABZ1H049</accession>
<gene>
    <name evidence="2" type="ORF">OHB35_00330</name>
</gene>
<evidence type="ECO:0000313" key="3">
    <source>
        <dbReference type="Proteomes" id="UP001340816"/>
    </source>
</evidence>
<dbReference type="InterPro" id="IPR000182">
    <property type="entry name" value="GNAT_dom"/>
</dbReference>
<evidence type="ECO:0000313" key="2">
    <source>
        <dbReference type="EMBL" id="WSD11790.1"/>
    </source>
</evidence>
<dbReference type="Gene3D" id="3.40.630.30">
    <property type="match status" value="1"/>
</dbReference>
<dbReference type="InterPro" id="IPR016181">
    <property type="entry name" value="Acyl_CoA_acyltransferase"/>
</dbReference>
<dbReference type="Proteomes" id="UP001340816">
    <property type="component" value="Chromosome"/>
</dbReference>
<reference evidence="2 3" key="1">
    <citation type="submission" date="2022-10" db="EMBL/GenBank/DDBJ databases">
        <title>The complete genomes of actinobacterial strains from the NBC collection.</title>
        <authorList>
            <person name="Joergensen T.S."/>
            <person name="Alvarez Arevalo M."/>
            <person name="Sterndorff E.B."/>
            <person name="Faurdal D."/>
            <person name="Vuksanovic O."/>
            <person name="Mourched A.-S."/>
            <person name="Charusanti P."/>
            <person name="Shaw S."/>
            <person name="Blin K."/>
            <person name="Weber T."/>
        </authorList>
    </citation>
    <scope>NUCLEOTIDE SEQUENCE [LARGE SCALE GENOMIC DNA]</scope>
    <source>
        <strain evidence="2 3">NBC 01752</strain>
    </source>
</reference>
<organism evidence="2 3">
    <name type="scientific">Streptomyces phaeochromogenes</name>
    <dbReference type="NCBI Taxonomy" id="1923"/>
    <lineage>
        <taxon>Bacteria</taxon>
        <taxon>Bacillati</taxon>
        <taxon>Actinomycetota</taxon>
        <taxon>Actinomycetes</taxon>
        <taxon>Kitasatosporales</taxon>
        <taxon>Streptomycetaceae</taxon>
        <taxon>Streptomyces</taxon>
        <taxon>Streptomyces phaeochromogenes group</taxon>
    </lineage>
</organism>
<name>A0ABZ1H049_STRPH</name>
<sequence length="186" mass="21215">MTVEVRHYAAAGLPEIRQTILDIHVEVRQRDFGLTGSFYEVESFDKRLTSYASRPGWTAVIGYDDGEAVGFCFGTTLGPDTRWWNSMTEPLPEDLLWEDGRRTVALNEIVVRKPWRGRSIAWQLHEAWLTHRTEERVTLLVNPAAGDGAVQAVYEAWGYRKIGEQQPFPDSPVFASMIRPVKQPRP</sequence>
<evidence type="ECO:0000259" key="1">
    <source>
        <dbReference type="PROSITE" id="PS51186"/>
    </source>
</evidence>
<protein>
    <submittedName>
        <fullName evidence="2">N-acetyltransferase</fullName>
    </submittedName>
</protein>
<proteinExistence type="predicted"/>
<dbReference type="Pfam" id="PF00583">
    <property type="entry name" value="Acetyltransf_1"/>
    <property type="match status" value="1"/>
</dbReference>
<dbReference type="SUPFAM" id="SSF55729">
    <property type="entry name" value="Acyl-CoA N-acyltransferases (Nat)"/>
    <property type="match status" value="1"/>
</dbReference>
<keyword evidence="3" id="KW-1185">Reference proteome</keyword>
<dbReference type="EMBL" id="CP109135">
    <property type="protein sequence ID" value="WSD11790.1"/>
    <property type="molecule type" value="Genomic_DNA"/>
</dbReference>
<dbReference type="RefSeq" id="WP_326757374.1">
    <property type="nucleotide sequence ID" value="NZ_CP109135.1"/>
</dbReference>
<dbReference type="PROSITE" id="PS51186">
    <property type="entry name" value="GNAT"/>
    <property type="match status" value="1"/>
</dbReference>
<feature type="domain" description="N-acetyltransferase" evidence="1">
    <location>
        <begin position="11"/>
        <end position="182"/>
    </location>
</feature>